<dbReference type="Pfam" id="PF12833">
    <property type="entry name" value="HTH_18"/>
    <property type="match status" value="1"/>
</dbReference>
<dbReference type="PANTHER" id="PTHR47894:SF1">
    <property type="entry name" value="HTH-TYPE TRANSCRIPTIONAL REGULATOR VQSM"/>
    <property type="match status" value="1"/>
</dbReference>
<proteinExistence type="predicted"/>
<evidence type="ECO:0000256" key="2">
    <source>
        <dbReference type="ARBA" id="ARBA00023125"/>
    </source>
</evidence>
<reference evidence="5 6" key="1">
    <citation type="submission" date="2022-12" db="EMBL/GenBank/DDBJ databases">
        <title>Dasania phycosphaerae sp. nov., isolated from particulate material of the south coast of Korea.</title>
        <authorList>
            <person name="Jiang Y."/>
        </authorList>
    </citation>
    <scope>NUCLEOTIDE SEQUENCE [LARGE SCALE GENOMIC DNA]</scope>
    <source>
        <strain evidence="5 6">GY-19</strain>
    </source>
</reference>
<gene>
    <name evidence="5" type="ORF">O0V09_10340</name>
</gene>
<organism evidence="5 6">
    <name type="scientific">Dasania phycosphaerae</name>
    <dbReference type="NCBI Taxonomy" id="2950436"/>
    <lineage>
        <taxon>Bacteria</taxon>
        <taxon>Pseudomonadati</taxon>
        <taxon>Pseudomonadota</taxon>
        <taxon>Gammaproteobacteria</taxon>
        <taxon>Cellvibrionales</taxon>
        <taxon>Spongiibacteraceae</taxon>
        <taxon>Dasania</taxon>
    </lineage>
</organism>
<keyword evidence="6" id="KW-1185">Reference proteome</keyword>
<dbReference type="EMBL" id="JAPTGG010000007">
    <property type="protein sequence ID" value="MCZ0865602.1"/>
    <property type="molecule type" value="Genomic_DNA"/>
</dbReference>
<keyword evidence="3" id="KW-0804">Transcription</keyword>
<sequence length="350" mass="39808">MAKNNKRPLPLSSSLTTPTISSRFLVPVFRYLHKHHPIQAKQYLKLYALAEESFASEGDITMECFQNILEQAAIDCQDPNIGLHIYEELAFSDLGILGYAINSIATVGQALKLHTRYYHLYQSNIEVALNITSDLVQLSYRILSQNLSYSRQDSEISCMYSVYLIRKLAQADWRPLAAHFQHAEPEDTSEHKRLICEQLLFNQATNKIIFDKSTLDLSIINANEPLANTLEEALRRIDKVTDNSEDSLIEKVQQSIVASLPEALPSIEDMASTLHLTARTLQRRLSEQGYNYSQLLDATRKSLATHYLTNTSLAATEIAYLLGYSESSAFDRAFKRWCDMTPIEYRRSNS</sequence>
<dbReference type="SUPFAM" id="SSF46689">
    <property type="entry name" value="Homeodomain-like"/>
    <property type="match status" value="1"/>
</dbReference>
<dbReference type="RefSeq" id="WP_258331747.1">
    <property type="nucleotide sequence ID" value="NZ_JAPTGG010000007.1"/>
</dbReference>
<evidence type="ECO:0000259" key="4">
    <source>
        <dbReference type="PROSITE" id="PS01124"/>
    </source>
</evidence>
<evidence type="ECO:0000313" key="6">
    <source>
        <dbReference type="Proteomes" id="UP001069090"/>
    </source>
</evidence>
<evidence type="ECO:0000313" key="5">
    <source>
        <dbReference type="EMBL" id="MCZ0865602.1"/>
    </source>
</evidence>
<accession>A0A9J6RML3</accession>
<dbReference type="GO" id="GO:0000976">
    <property type="term" value="F:transcription cis-regulatory region binding"/>
    <property type="evidence" value="ECO:0007669"/>
    <property type="project" value="TreeGrafter"/>
</dbReference>
<dbReference type="GO" id="GO:0005829">
    <property type="term" value="C:cytosol"/>
    <property type="evidence" value="ECO:0007669"/>
    <property type="project" value="TreeGrafter"/>
</dbReference>
<dbReference type="PROSITE" id="PS01124">
    <property type="entry name" value="HTH_ARAC_FAMILY_2"/>
    <property type="match status" value="1"/>
</dbReference>
<evidence type="ECO:0000256" key="3">
    <source>
        <dbReference type="ARBA" id="ARBA00023163"/>
    </source>
</evidence>
<dbReference type="SMART" id="SM00342">
    <property type="entry name" value="HTH_ARAC"/>
    <property type="match status" value="1"/>
</dbReference>
<dbReference type="Proteomes" id="UP001069090">
    <property type="component" value="Unassembled WGS sequence"/>
</dbReference>
<dbReference type="InterPro" id="IPR032687">
    <property type="entry name" value="AraC-type_N"/>
</dbReference>
<dbReference type="Pfam" id="PF12625">
    <property type="entry name" value="Arabinose_bd"/>
    <property type="match status" value="1"/>
</dbReference>
<dbReference type="AlphaFoldDB" id="A0A9J6RML3"/>
<comment type="caution">
    <text evidence="5">The sequence shown here is derived from an EMBL/GenBank/DDBJ whole genome shotgun (WGS) entry which is preliminary data.</text>
</comment>
<name>A0A9J6RML3_9GAMM</name>
<feature type="domain" description="HTH araC/xylS-type" evidence="4">
    <location>
        <begin position="250"/>
        <end position="348"/>
    </location>
</feature>
<dbReference type="InterPro" id="IPR009057">
    <property type="entry name" value="Homeodomain-like_sf"/>
</dbReference>
<evidence type="ECO:0000256" key="1">
    <source>
        <dbReference type="ARBA" id="ARBA00023015"/>
    </source>
</evidence>
<dbReference type="GO" id="GO:0003700">
    <property type="term" value="F:DNA-binding transcription factor activity"/>
    <property type="evidence" value="ECO:0007669"/>
    <property type="project" value="InterPro"/>
</dbReference>
<keyword evidence="1" id="KW-0805">Transcription regulation</keyword>
<dbReference type="PANTHER" id="PTHR47894">
    <property type="entry name" value="HTH-TYPE TRANSCRIPTIONAL REGULATOR GADX"/>
    <property type="match status" value="1"/>
</dbReference>
<keyword evidence="2" id="KW-0238">DNA-binding</keyword>
<dbReference type="InterPro" id="IPR018060">
    <property type="entry name" value="HTH_AraC"/>
</dbReference>
<dbReference type="Gene3D" id="1.10.10.60">
    <property type="entry name" value="Homeodomain-like"/>
    <property type="match status" value="1"/>
</dbReference>
<protein>
    <submittedName>
        <fullName evidence="5">AraC family transcriptional regulator</fullName>
    </submittedName>
</protein>